<dbReference type="GeneID" id="80873094"/>
<dbReference type="SUPFAM" id="SSF48452">
    <property type="entry name" value="TPR-like"/>
    <property type="match status" value="3"/>
</dbReference>
<proteinExistence type="predicted"/>
<dbReference type="Pfam" id="PF13181">
    <property type="entry name" value="TPR_8"/>
    <property type="match status" value="1"/>
</dbReference>
<organism evidence="4 5">
    <name type="scientific">Trichoderma breve</name>
    <dbReference type="NCBI Taxonomy" id="2034170"/>
    <lineage>
        <taxon>Eukaryota</taxon>
        <taxon>Fungi</taxon>
        <taxon>Dikarya</taxon>
        <taxon>Ascomycota</taxon>
        <taxon>Pezizomycotina</taxon>
        <taxon>Sordariomycetes</taxon>
        <taxon>Hypocreomycetidae</taxon>
        <taxon>Hypocreales</taxon>
        <taxon>Hypocreaceae</taxon>
        <taxon>Trichoderma</taxon>
    </lineage>
</organism>
<dbReference type="Pfam" id="PF13424">
    <property type="entry name" value="TPR_12"/>
    <property type="match status" value="2"/>
</dbReference>
<feature type="compositionally biased region" description="Basic and acidic residues" evidence="2">
    <location>
        <begin position="285"/>
        <end position="299"/>
    </location>
</feature>
<comment type="caution">
    <text evidence="4">The sequence shown here is derived from an EMBL/GenBank/DDBJ whole genome shotgun (WGS) entry which is preliminary data.</text>
</comment>
<evidence type="ECO:0000256" key="1">
    <source>
        <dbReference type="PROSITE-ProRule" id="PRU00339"/>
    </source>
</evidence>
<feature type="compositionally biased region" description="Polar residues" evidence="2">
    <location>
        <begin position="966"/>
        <end position="978"/>
    </location>
</feature>
<evidence type="ECO:0000313" key="4">
    <source>
        <dbReference type="EMBL" id="KAJ4854222.1"/>
    </source>
</evidence>
<dbReference type="InterPro" id="IPR019734">
    <property type="entry name" value="TPR_rpt"/>
</dbReference>
<feature type="repeat" description="TPR" evidence="1">
    <location>
        <begin position="1265"/>
        <end position="1298"/>
    </location>
</feature>
<keyword evidence="1" id="KW-0802">TPR repeat</keyword>
<dbReference type="GO" id="GO:0043531">
    <property type="term" value="F:ADP binding"/>
    <property type="evidence" value="ECO:0007669"/>
    <property type="project" value="InterPro"/>
</dbReference>
<accession>A0A9W9B2S8</accession>
<evidence type="ECO:0000313" key="5">
    <source>
        <dbReference type="Proteomes" id="UP001140511"/>
    </source>
</evidence>
<dbReference type="Gene3D" id="3.40.50.300">
    <property type="entry name" value="P-loop containing nucleotide triphosphate hydrolases"/>
    <property type="match status" value="1"/>
</dbReference>
<feature type="domain" description="NB-ARC" evidence="3">
    <location>
        <begin position="713"/>
        <end position="857"/>
    </location>
</feature>
<protein>
    <submittedName>
        <fullName evidence="4">Tetratricopeptide repeat domain-containing protein</fullName>
    </submittedName>
</protein>
<dbReference type="PROSITE" id="PS50005">
    <property type="entry name" value="TPR"/>
    <property type="match status" value="1"/>
</dbReference>
<dbReference type="SMART" id="SM00028">
    <property type="entry name" value="TPR"/>
    <property type="match status" value="6"/>
</dbReference>
<feature type="region of interest" description="Disordered" evidence="2">
    <location>
        <begin position="1018"/>
        <end position="1041"/>
    </location>
</feature>
<gene>
    <name evidence="4" type="ORF">T069G_11201</name>
</gene>
<sequence>MDEDCIESGEPIYELASECEKLFAEQISRLKDEANLNGAKVVGEYQQRFSAWAAFLGVFAVPEMCLDRRLQRHADIQDLALRLLDIMKRNLTYLFEPENASDGEDIEVSDSDGASSPQPQLQISIESLRGIEGAIERLHHLGGTIQSSSEASQATKLGKFAAKFDSTSFEGVARLAITSFYPDASPSLIEQLARAMTDMYQKFHYRRSRQVRLQPRPQLQLSTINEESAPQIKAATWEADPPPVAAPPTPVNDIYKRLVRPIVMSHLGARSHQSKESKPTSLDSQEFKRRFSQRKDGSVKSKTKSVAANLVAYPQPSEASLVCDWCFSPLSEDEFKGDKWKKHLNEDFKPFLCLSEKCSEPLKRFATSRAWFSHMLETHGQNWHREVHLPAWWSCPLCNNQETTYPKSQDLSEHISRLHSDVFTEQQIQIIVHQSRLRAPRPQDTCPLCCLSMNDEQNTDRDSQPSKETLLKVPNKGEQLTESSKRIKTETGSVQLDQHSDTDTGSSEQETPNPQIPVSQSQGQLNIETIARHVAAHLQGIMLFSLRIISLDAVVDKSTDDKVLAGNTDNDLSRLGSKQQLSLPETQGILESINDLLVETEVMDVDNSLVEDTIPDCELDMNWQDFIPNSEPPPEADAFLQQVIDSGAFQAKNQSLALETIANNASDKQPIIARPRTPPATIIIFPFRHDPDFTGHDILLHDLVHACSSPPARLALVGIGGIGKTQLAIELAYRLVASAKMSVFWVNAESQSSINESFRTIASNLSSWRPESTAASIQISHRWLSEERNGRWILFLDGANDHSIFQDELYLPKSRNGTIVVTTRRRDVAYGLTGNQQDVIEIGPISVSNAVSLLETKLRRTMKEPVPRIDAASGLVKSLSMIPLAICRVAKYVQYASAEPLNVQNVPAGRLTDDEYPVSITRYLNDEGNPLGYQLVKASHDDLRPRRNQIDHTKFISRNILAKPFTKSSNLGDSSPSTVDLDEEDVPDDPFMYEGDRDDRIVDHGGWERVDHHGDWAKVSSDEDMPELSEEQRTARETAEEKEERKAALLNTEKQLIQLRDSEEAKIKLLELEYLSPDRSGQIHKSLFKTFKLSLDAIRSQSSSATDLLSLMSFFDRRGIPKWLLRPFVGDHSVQLTDDLEILLNHCLITANGTKQVFEMHGLIQLSVKKNLDASQLQIFEQQFIRRLAMAFPRSIYSSWATCEELFAHVQAAANYQPVHRLLEDFANLLHNGGRFARLQGRYEIAMQLAEQALIARQKADKDDTKTLTLIALILMDQGQYDRAEELFNQAVDASGKRSSSILHRTEMILDNNLALVYKAKGRWKKAMDTQVRVVPYRERILGPDHPRTLTSKSNLASIYRAQGRYTDAETTQKEVVDSYRNKFGPDHHLTLTSLNNLGSIYRLQGKLGEAETLQAQALVSLRMKLGGEHPDTLTCMNSLASTYRLQGRLYEAQSLQEEALEMRGNILGPDHPYTLASMNNLALIYCAQGKHQVAAKLQSEVVEICKTKLGPEHPHTLTSLNNIALIWKSQGRDADGRWKMDECAEARLRVLGQNHPYTISSREAAESWWSSSRHAKFPDIS</sequence>
<feature type="region of interest" description="Disordered" evidence="2">
    <location>
        <begin position="268"/>
        <end position="300"/>
    </location>
</feature>
<dbReference type="InterPro" id="IPR011990">
    <property type="entry name" value="TPR-like_helical_dom_sf"/>
</dbReference>
<dbReference type="Proteomes" id="UP001140511">
    <property type="component" value="Unassembled WGS sequence"/>
</dbReference>
<feature type="region of interest" description="Disordered" evidence="2">
    <location>
        <begin position="966"/>
        <end position="986"/>
    </location>
</feature>
<dbReference type="Gene3D" id="1.25.40.10">
    <property type="entry name" value="Tetratricopeptide repeat domain"/>
    <property type="match status" value="2"/>
</dbReference>
<feature type="compositionally biased region" description="Polar residues" evidence="2">
    <location>
        <begin position="490"/>
        <end position="522"/>
    </location>
</feature>
<dbReference type="EMBL" id="JAOPEN010000008">
    <property type="protein sequence ID" value="KAJ4854222.1"/>
    <property type="molecule type" value="Genomic_DNA"/>
</dbReference>
<dbReference type="InterPro" id="IPR027417">
    <property type="entry name" value="P-loop_NTPase"/>
</dbReference>
<evidence type="ECO:0000259" key="3">
    <source>
        <dbReference type="Pfam" id="PF00931"/>
    </source>
</evidence>
<dbReference type="RefSeq" id="XP_056023280.1">
    <property type="nucleotide sequence ID" value="XM_056178406.1"/>
</dbReference>
<keyword evidence="5" id="KW-1185">Reference proteome</keyword>
<feature type="compositionally biased region" description="Basic and acidic residues" evidence="2">
    <location>
        <begin position="1030"/>
        <end position="1041"/>
    </location>
</feature>
<dbReference type="PANTHER" id="PTHR46082">
    <property type="entry name" value="ATP/GTP-BINDING PROTEIN-RELATED"/>
    <property type="match status" value="1"/>
</dbReference>
<reference evidence="4" key="1">
    <citation type="submission" date="2022-09" db="EMBL/GenBank/DDBJ databases">
        <title>Chromosome-level assembly of Trichoderma breve T069, a fungus used in development of biopesticide product.</title>
        <authorList>
            <person name="Lin R."/>
            <person name="Liu T."/>
        </authorList>
    </citation>
    <scope>NUCLEOTIDE SEQUENCE</scope>
    <source>
        <strain evidence="4">T069</strain>
    </source>
</reference>
<dbReference type="SUPFAM" id="SSF52540">
    <property type="entry name" value="P-loop containing nucleoside triphosphate hydrolases"/>
    <property type="match status" value="1"/>
</dbReference>
<dbReference type="InterPro" id="IPR053137">
    <property type="entry name" value="NLR-like"/>
</dbReference>
<feature type="region of interest" description="Disordered" evidence="2">
    <location>
        <begin position="457"/>
        <end position="522"/>
    </location>
</feature>
<evidence type="ECO:0000256" key="2">
    <source>
        <dbReference type="SAM" id="MobiDB-lite"/>
    </source>
</evidence>
<dbReference type="PANTHER" id="PTHR46082:SF6">
    <property type="entry name" value="AAA+ ATPASE DOMAIN-CONTAINING PROTEIN-RELATED"/>
    <property type="match status" value="1"/>
</dbReference>
<dbReference type="Pfam" id="PF00931">
    <property type="entry name" value="NB-ARC"/>
    <property type="match status" value="1"/>
</dbReference>
<name>A0A9W9B2S8_9HYPO</name>
<dbReference type="Pfam" id="PF13374">
    <property type="entry name" value="TPR_10"/>
    <property type="match status" value="3"/>
</dbReference>
<dbReference type="InterPro" id="IPR002182">
    <property type="entry name" value="NB-ARC"/>
</dbReference>